<dbReference type="GO" id="GO:0020037">
    <property type="term" value="F:heme binding"/>
    <property type="evidence" value="ECO:0007669"/>
    <property type="project" value="TreeGrafter"/>
</dbReference>
<dbReference type="GO" id="GO:0008482">
    <property type="term" value="F:sulfite oxidase activity"/>
    <property type="evidence" value="ECO:0007669"/>
    <property type="project" value="TreeGrafter"/>
</dbReference>
<dbReference type="Gene3D" id="3.90.420.10">
    <property type="entry name" value="Oxidoreductase, molybdopterin-binding domain"/>
    <property type="match status" value="1"/>
</dbReference>
<dbReference type="GO" id="GO:0030151">
    <property type="term" value="F:molybdenum ion binding"/>
    <property type="evidence" value="ECO:0007669"/>
    <property type="project" value="InterPro"/>
</dbReference>
<dbReference type="Proteomes" id="UP001140560">
    <property type="component" value="Unassembled WGS sequence"/>
</dbReference>
<dbReference type="Pfam" id="PF03404">
    <property type="entry name" value="Mo-co_dimer"/>
    <property type="match status" value="1"/>
</dbReference>
<dbReference type="PANTHER" id="PTHR19372:SF7">
    <property type="entry name" value="SULFITE OXIDASE, MITOCHONDRIAL"/>
    <property type="match status" value="1"/>
</dbReference>
<evidence type="ECO:0000256" key="2">
    <source>
        <dbReference type="ARBA" id="ARBA00022505"/>
    </source>
</evidence>
<feature type="domain" description="Moybdenum cofactor oxidoreductase dimerisation" evidence="6">
    <location>
        <begin position="241"/>
        <end position="364"/>
    </location>
</feature>
<evidence type="ECO:0000259" key="6">
    <source>
        <dbReference type="Pfam" id="PF03404"/>
    </source>
</evidence>
<dbReference type="InterPro" id="IPR036374">
    <property type="entry name" value="OxRdtase_Mopterin-bd_sf"/>
</dbReference>
<dbReference type="InterPro" id="IPR008335">
    <property type="entry name" value="Mopterin_OxRdtase_euk"/>
</dbReference>
<keyword evidence="8" id="KW-1185">Reference proteome</keyword>
<evidence type="ECO:0000259" key="5">
    <source>
        <dbReference type="Pfam" id="PF00174"/>
    </source>
</evidence>
<keyword evidence="4" id="KW-0560">Oxidoreductase</keyword>
<dbReference type="InterPro" id="IPR014756">
    <property type="entry name" value="Ig_E-set"/>
</dbReference>
<dbReference type="GO" id="GO:0006790">
    <property type="term" value="P:sulfur compound metabolic process"/>
    <property type="evidence" value="ECO:0007669"/>
    <property type="project" value="TreeGrafter"/>
</dbReference>
<dbReference type="PANTHER" id="PTHR19372">
    <property type="entry name" value="SULFITE REDUCTASE"/>
    <property type="match status" value="1"/>
</dbReference>
<dbReference type="GO" id="GO:0005739">
    <property type="term" value="C:mitochondrion"/>
    <property type="evidence" value="ECO:0007669"/>
    <property type="project" value="TreeGrafter"/>
</dbReference>
<evidence type="ECO:0000256" key="4">
    <source>
        <dbReference type="ARBA" id="ARBA00023002"/>
    </source>
</evidence>
<dbReference type="InterPro" id="IPR000572">
    <property type="entry name" value="OxRdtase_Mopterin-bd_dom"/>
</dbReference>
<gene>
    <name evidence="7" type="ORF">N0V83_000172</name>
</gene>
<dbReference type="Pfam" id="PF00174">
    <property type="entry name" value="Oxidored_molyb"/>
    <property type="match status" value="1"/>
</dbReference>
<proteinExistence type="predicted"/>
<protein>
    <recommendedName>
        <fullName evidence="9">Sulfite oxidase</fullName>
    </recommendedName>
</protein>
<accession>A0A9W9CRR3</accession>
<dbReference type="GO" id="GO:0043546">
    <property type="term" value="F:molybdopterin cofactor binding"/>
    <property type="evidence" value="ECO:0007669"/>
    <property type="project" value="TreeGrafter"/>
</dbReference>
<evidence type="ECO:0008006" key="9">
    <source>
        <dbReference type="Google" id="ProtNLM"/>
    </source>
</evidence>
<dbReference type="AlphaFoldDB" id="A0A9W9CRR3"/>
<keyword evidence="3" id="KW-0479">Metal-binding</keyword>
<evidence type="ECO:0000256" key="1">
    <source>
        <dbReference type="ARBA" id="ARBA00001924"/>
    </source>
</evidence>
<evidence type="ECO:0000313" key="7">
    <source>
        <dbReference type="EMBL" id="KAJ4377347.1"/>
    </source>
</evidence>
<comment type="caution">
    <text evidence="7">The sequence shown here is derived from an EMBL/GenBank/DDBJ whole genome shotgun (WGS) entry which is preliminary data.</text>
</comment>
<comment type="cofactor">
    <cofactor evidence="1">
        <name>Mo-molybdopterin</name>
        <dbReference type="ChEBI" id="CHEBI:71302"/>
    </cofactor>
</comment>
<dbReference type="EMBL" id="JAPEUY010000001">
    <property type="protein sequence ID" value="KAJ4377347.1"/>
    <property type="molecule type" value="Genomic_DNA"/>
</dbReference>
<feature type="domain" description="Oxidoreductase molybdopterin-binding" evidence="5">
    <location>
        <begin position="34"/>
        <end position="214"/>
    </location>
</feature>
<evidence type="ECO:0000256" key="3">
    <source>
        <dbReference type="ARBA" id="ARBA00022723"/>
    </source>
</evidence>
<sequence>MVQVWTLFSLDLPSNLQVWHPNSFITVDGYDRNHGPIPHIDTDGHKVGVFGLVHKELSLSIADLQSLPQHTVICALQCAGNRRHTMRTKLKEVSGIDWFDGAVMNCKWTGPLLHDVLHKAGIKVEDKKWEDAHVAFACFQTPTQEDEFYGASIPLSRAMNPDCSILLALNMNDKPLPPNHGAPVRVVTPGIAGARSVKWLDRITVQMSESDSYYQQHDYKILPPEADSKEKAEEYWAKVDSLQDMPINSVIGVPTSNSTVKRDPDGTIEVRGYALPSGADGPIVRVEISVDGGETWTDAELIKAYEGEDAKDVELKWAWALWRARVEVEPGKDVKIFSRATDKSGSTQSKSAEWNFRGVAYNGYGEAFGLEIL</sequence>
<dbReference type="SUPFAM" id="SSF56524">
    <property type="entry name" value="Oxidoreductase molybdopterin-binding domain"/>
    <property type="match status" value="1"/>
</dbReference>
<reference evidence="7" key="1">
    <citation type="submission" date="2022-10" db="EMBL/GenBank/DDBJ databases">
        <title>Tapping the CABI collections for fungal endophytes: first genome assemblies for Collariella, Neodidymelliopsis, Ascochyta clinopodiicola, Didymella pomorum, Didymosphaeria variabile, Neocosmospora piperis and Neocucurbitaria cava.</title>
        <authorList>
            <person name="Hill R."/>
        </authorList>
    </citation>
    <scope>NUCLEOTIDE SEQUENCE</scope>
    <source>
        <strain evidence="7">IMI 356814</strain>
    </source>
</reference>
<dbReference type="InterPro" id="IPR005066">
    <property type="entry name" value="MoCF_OxRdtse_dimer"/>
</dbReference>
<name>A0A9W9CRR3_9PLEO</name>
<dbReference type="SUPFAM" id="SSF81296">
    <property type="entry name" value="E set domains"/>
    <property type="match status" value="1"/>
</dbReference>
<organism evidence="7 8">
    <name type="scientific">Neocucurbitaria cava</name>
    <dbReference type="NCBI Taxonomy" id="798079"/>
    <lineage>
        <taxon>Eukaryota</taxon>
        <taxon>Fungi</taxon>
        <taxon>Dikarya</taxon>
        <taxon>Ascomycota</taxon>
        <taxon>Pezizomycotina</taxon>
        <taxon>Dothideomycetes</taxon>
        <taxon>Pleosporomycetidae</taxon>
        <taxon>Pleosporales</taxon>
        <taxon>Pleosporineae</taxon>
        <taxon>Cucurbitariaceae</taxon>
        <taxon>Neocucurbitaria</taxon>
    </lineage>
</organism>
<dbReference type="FunFam" id="3.90.420.10:FF:000002">
    <property type="entry name" value="sulfite oxidase, mitochondrial"/>
    <property type="match status" value="1"/>
</dbReference>
<evidence type="ECO:0000313" key="8">
    <source>
        <dbReference type="Proteomes" id="UP001140560"/>
    </source>
</evidence>
<dbReference type="Gene3D" id="2.60.40.650">
    <property type="match status" value="1"/>
</dbReference>
<dbReference type="PRINTS" id="PR00407">
    <property type="entry name" value="EUMOPTERIN"/>
</dbReference>
<dbReference type="OrthoDB" id="10051395at2759"/>
<keyword evidence="2" id="KW-0500">Molybdenum</keyword>